<keyword evidence="1" id="KW-1133">Transmembrane helix</keyword>
<keyword evidence="1" id="KW-0812">Transmembrane</keyword>
<keyword evidence="3" id="KW-1185">Reference proteome</keyword>
<organism evidence="2 3">
    <name type="scientific">Methylobrevis pamukkalensis</name>
    <dbReference type="NCBI Taxonomy" id="1439726"/>
    <lineage>
        <taxon>Bacteria</taxon>
        <taxon>Pseudomonadati</taxon>
        <taxon>Pseudomonadota</taxon>
        <taxon>Alphaproteobacteria</taxon>
        <taxon>Hyphomicrobiales</taxon>
        <taxon>Pleomorphomonadaceae</taxon>
        <taxon>Methylobrevis</taxon>
    </lineage>
</organism>
<name>A0A1E3H3K1_9HYPH</name>
<dbReference type="AlphaFoldDB" id="A0A1E3H3K1"/>
<gene>
    <name evidence="2" type="ORF">A6302_01771</name>
</gene>
<keyword evidence="1" id="KW-0472">Membrane</keyword>
<comment type="caution">
    <text evidence="2">The sequence shown here is derived from an EMBL/GenBank/DDBJ whole genome shotgun (WGS) entry which is preliminary data.</text>
</comment>
<sequence>MSARTDRLPPFADYVLMPLINLAMALLISGVVVVFMGESPWEAMLTMLDGALGRGEGIGYTLFYATSFIFTGLSVAVAITAACSTSARRGRPMSAVSARRWWRWRWTACCPGI</sequence>
<evidence type="ECO:0000256" key="1">
    <source>
        <dbReference type="SAM" id="Phobius"/>
    </source>
</evidence>
<feature type="transmembrane region" description="Helical" evidence="1">
    <location>
        <begin position="57"/>
        <end position="83"/>
    </location>
</feature>
<reference evidence="2 3" key="1">
    <citation type="submission" date="2016-07" db="EMBL/GenBank/DDBJ databases">
        <title>Draft Genome Sequence of Methylobrevis pamukkalensis PK2.</title>
        <authorList>
            <person name="Vasilenko O.V."/>
            <person name="Doronina N.V."/>
            <person name="Shmareva M.N."/>
            <person name="Tarlachkov S.V."/>
            <person name="Mustakhimov I."/>
            <person name="Trotsenko Y.A."/>
        </authorList>
    </citation>
    <scope>NUCLEOTIDE SEQUENCE [LARGE SCALE GENOMIC DNA]</scope>
    <source>
        <strain evidence="2 3">PK2</strain>
    </source>
</reference>
<evidence type="ECO:0000313" key="2">
    <source>
        <dbReference type="EMBL" id="ODN70927.1"/>
    </source>
</evidence>
<dbReference type="PANTHER" id="PTHR47089">
    <property type="entry name" value="ABC TRANSPORTER, PERMEASE PROTEIN"/>
    <property type="match status" value="1"/>
</dbReference>
<dbReference type="Proteomes" id="UP000094622">
    <property type="component" value="Unassembled WGS sequence"/>
</dbReference>
<feature type="transmembrane region" description="Helical" evidence="1">
    <location>
        <begin position="12"/>
        <end position="37"/>
    </location>
</feature>
<evidence type="ECO:0000313" key="3">
    <source>
        <dbReference type="Proteomes" id="UP000094622"/>
    </source>
</evidence>
<proteinExistence type="predicted"/>
<dbReference type="PANTHER" id="PTHR47089:SF1">
    <property type="entry name" value="GUANOSINE ABC TRANSPORTER PERMEASE PROTEIN NUPP"/>
    <property type="match status" value="1"/>
</dbReference>
<accession>A0A1E3H3K1</accession>
<dbReference type="PATRIC" id="fig|1439726.3.peg.1871"/>
<dbReference type="EMBL" id="MCRJ01000035">
    <property type="protein sequence ID" value="ODN70927.1"/>
    <property type="molecule type" value="Genomic_DNA"/>
</dbReference>
<protein>
    <submittedName>
        <fullName evidence="2">Uncharacterized protein</fullName>
    </submittedName>
</protein>